<gene>
    <name evidence="1" type="ORF">IQ227_18100</name>
</gene>
<dbReference type="PANTHER" id="PTHR30302:SF5">
    <property type="entry name" value="SLR1876 PROTEIN"/>
    <property type="match status" value="1"/>
</dbReference>
<dbReference type="InterPro" id="IPR023430">
    <property type="entry name" value="Pept_HybD-like_dom_sf"/>
</dbReference>
<organism evidence="1 2">
    <name type="scientific">Sphaerospermopsis aphanizomenoides LEGE 00250</name>
    <dbReference type="NCBI Taxonomy" id="2777972"/>
    <lineage>
        <taxon>Bacteria</taxon>
        <taxon>Bacillati</taxon>
        <taxon>Cyanobacteriota</taxon>
        <taxon>Cyanophyceae</taxon>
        <taxon>Nostocales</taxon>
        <taxon>Aphanizomenonaceae</taxon>
        <taxon>Sphaerospermopsis</taxon>
        <taxon>Sphaerospermopsis aphanizomenoides</taxon>
    </lineage>
</organism>
<dbReference type="CDD" id="cd06066">
    <property type="entry name" value="H2MP_NAD-link-bidir"/>
    <property type="match status" value="1"/>
</dbReference>
<dbReference type="GO" id="GO:0006508">
    <property type="term" value="P:proteolysis"/>
    <property type="evidence" value="ECO:0007669"/>
    <property type="project" value="UniProtKB-KW"/>
</dbReference>
<evidence type="ECO:0000313" key="1">
    <source>
        <dbReference type="EMBL" id="MBE9237890.1"/>
    </source>
</evidence>
<dbReference type="PANTHER" id="PTHR30302">
    <property type="entry name" value="HYDROGENASE 1 MATURATION PROTEASE"/>
    <property type="match status" value="1"/>
</dbReference>
<dbReference type="Proteomes" id="UP000606776">
    <property type="component" value="Unassembled WGS sequence"/>
</dbReference>
<dbReference type="InterPro" id="IPR000671">
    <property type="entry name" value="Peptidase_A31"/>
</dbReference>
<evidence type="ECO:0000313" key="2">
    <source>
        <dbReference type="Proteomes" id="UP000606776"/>
    </source>
</evidence>
<dbReference type="Gene3D" id="3.40.50.1450">
    <property type="entry name" value="HybD-like"/>
    <property type="match status" value="1"/>
</dbReference>
<dbReference type="SUPFAM" id="SSF53163">
    <property type="entry name" value="HybD-like"/>
    <property type="match status" value="1"/>
</dbReference>
<sequence length="152" mass="16882">MITTTVIGYGNDLRGDDAIGQRIANTIQSWHLSNVKSYGVHQLTPELAANLAQTNIVIFVDAGVNCQTEDVQVESLLPAMGKEINGHILNPESLLYLSQYLYNYCPEAWLITVPGENFELCDRISLTAQKGITTALSKIMQILDQDHNIFMQ</sequence>
<dbReference type="EMBL" id="JADEWB010000125">
    <property type="protein sequence ID" value="MBE9237890.1"/>
    <property type="molecule type" value="Genomic_DNA"/>
</dbReference>
<keyword evidence="2" id="KW-1185">Reference proteome</keyword>
<dbReference type="GO" id="GO:0008233">
    <property type="term" value="F:peptidase activity"/>
    <property type="evidence" value="ECO:0007669"/>
    <property type="project" value="UniProtKB-KW"/>
</dbReference>
<proteinExistence type="predicted"/>
<accession>A0ABR9VI80</accession>
<comment type="caution">
    <text evidence="1">The sequence shown here is derived from an EMBL/GenBank/DDBJ whole genome shotgun (WGS) entry which is preliminary data.</text>
</comment>
<protein>
    <submittedName>
        <fullName evidence="1">Hydrogenase maturation protease</fullName>
    </submittedName>
</protein>
<dbReference type="RefSeq" id="WP_187038697.1">
    <property type="nucleotide sequence ID" value="NZ_JADEWB010000125.1"/>
</dbReference>
<keyword evidence="1" id="KW-0378">Hydrolase</keyword>
<keyword evidence="1" id="KW-0645">Protease</keyword>
<name>A0ABR9VI80_9CYAN</name>
<reference evidence="1 2" key="1">
    <citation type="submission" date="2020-10" db="EMBL/GenBank/DDBJ databases">
        <authorList>
            <person name="Castelo-Branco R."/>
            <person name="Eusebio N."/>
            <person name="Adriana R."/>
            <person name="Vieira A."/>
            <person name="Brugerolle De Fraissinette N."/>
            <person name="Rezende De Castro R."/>
            <person name="Schneider M.P."/>
            <person name="Vasconcelos V."/>
            <person name="Leao P.N."/>
        </authorList>
    </citation>
    <scope>NUCLEOTIDE SEQUENCE [LARGE SCALE GENOMIC DNA]</scope>
    <source>
        <strain evidence="1 2">LEGE 00250</strain>
    </source>
</reference>